<evidence type="ECO:0000313" key="2">
    <source>
        <dbReference type="EMBL" id="CAF4651550.1"/>
    </source>
</evidence>
<evidence type="ECO:0000313" key="3">
    <source>
        <dbReference type="Proteomes" id="UP000676336"/>
    </source>
</evidence>
<proteinExistence type="predicted"/>
<feature type="region of interest" description="Disordered" evidence="1">
    <location>
        <begin position="1"/>
        <end position="25"/>
    </location>
</feature>
<gene>
    <name evidence="2" type="ORF">SMN809_LOCUS41120</name>
</gene>
<organism evidence="2 3">
    <name type="scientific">Rotaria magnacalcarata</name>
    <dbReference type="NCBI Taxonomy" id="392030"/>
    <lineage>
        <taxon>Eukaryota</taxon>
        <taxon>Metazoa</taxon>
        <taxon>Spiralia</taxon>
        <taxon>Gnathifera</taxon>
        <taxon>Rotifera</taxon>
        <taxon>Eurotatoria</taxon>
        <taxon>Bdelloidea</taxon>
        <taxon>Philodinida</taxon>
        <taxon>Philodinidae</taxon>
        <taxon>Rotaria</taxon>
    </lineage>
</organism>
<dbReference type="EMBL" id="CAJOBI010115151">
    <property type="protein sequence ID" value="CAF4651550.1"/>
    <property type="molecule type" value="Genomic_DNA"/>
</dbReference>
<dbReference type="Proteomes" id="UP000676336">
    <property type="component" value="Unassembled WGS sequence"/>
</dbReference>
<comment type="caution">
    <text evidence="2">The sequence shown here is derived from an EMBL/GenBank/DDBJ whole genome shotgun (WGS) entry which is preliminary data.</text>
</comment>
<feature type="non-terminal residue" evidence="2">
    <location>
        <position position="34"/>
    </location>
</feature>
<evidence type="ECO:0000256" key="1">
    <source>
        <dbReference type="SAM" id="MobiDB-lite"/>
    </source>
</evidence>
<name>A0A8S2ZW39_9BILA</name>
<reference evidence="2" key="1">
    <citation type="submission" date="2021-02" db="EMBL/GenBank/DDBJ databases">
        <authorList>
            <person name="Nowell W R."/>
        </authorList>
    </citation>
    <scope>NUCLEOTIDE SEQUENCE</scope>
</reference>
<dbReference type="AlphaFoldDB" id="A0A8S2ZW39"/>
<feature type="compositionally biased region" description="Polar residues" evidence="1">
    <location>
        <begin position="12"/>
        <end position="23"/>
    </location>
</feature>
<protein>
    <submittedName>
        <fullName evidence="2">Uncharacterized protein</fullName>
    </submittedName>
</protein>
<sequence>MYPVDRTRVNEFGTTGETDSNVTPVGHEILETSQ</sequence>
<accession>A0A8S2ZW39</accession>